<keyword evidence="1" id="KW-0472">Membrane</keyword>
<dbReference type="Proteomes" id="UP000178099">
    <property type="component" value="Unassembled WGS sequence"/>
</dbReference>
<dbReference type="EMBL" id="MHLN01000045">
    <property type="protein sequence ID" value="OGZ09893.1"/>
    <property type="molecule type" value="Genomic_DNA"/>
</dbReference>
<evidence type="ECO:0000313" key="3">
    <source>
        <dbReference type="Proteomes" id="UP000178099"/>
    </source>
</evidence>
<accession>A0A1G2D8M1</accession>
<comment type="caution">
    <text evidence="2">The sequence shown here is derived from an EMBL/GenBank/DDBJ whole genome shotgun (WGS) entry which is preliminary data.</text>
</comment>
<keyword evidence="1" id="KW-1133">Transmembrane helix</keyword>
<keyword evidence="1" id="KW-0812">Transmembrane</keyword>
<name>A0A1G2D8M1_9BACT</name>
<feature type="transmembrane region" description="Helical" evidence="1">
    <location>
        <begin position="54"/>
        <end position="75"/>
    </location>
</feature>
<evidence type="ECO:0000256" key="1">
    <source>
        <dbReference type="SAM" id="Phobius"/>
    </source>
</evidence>
<feature type="transmembrane region" description="Helical" evidence="1">
    <location>
        <begin position="31"/>
        <end position="47"/>
    </location>
</feature>
<gene>
    <name evidence="2" type="ORF">A3D67_02220</name>
</gene>
<proteinExistence type="predicted"/>
<protein>
    <submittedName>
        <fullName evidence="2">Uncharacterized protein</fullName>
    </submittedName>
</protein>
<evidence type="ECO:0000313" key="2">
    <source>
        <dbReference type="EMBL" id="OGZ09893.1"/>
    </source>
</evidence>
<feature type="transmembrane region" description="Helical" evidence="1">
    <location>
        <begin position="7"/>
        <end position="25"/>
    </location>
</feature>
<reference evidence="2 3" key="1">
    <citation type="journal article" date="2016" name="Nat. Commun.">
        <title>Thousands of microbial genomes shed light on interconnected biogeochemical processes in an aquifer system.</title>
        <authorList>
            <person name="Anantharaman K."/>
            <person name="Brown C.T."/>
            <person name="Hug L.A."/>
            <person name="Sharon I."/>
            <person name="Castelle C.J."/>
            <person name="Probst A.J."/>
            <person name="Thomas B.C."/>
            <person name="Singh A."/>
            <person name="Wilkins M.J."/>
            <person name="Karaoz U."/>
            <person name="Brodie E.L."/>
            <person name="Williams K.H."/>
            <person name="Hubbard S.S."/>
            <person name="Banfield J.F."/>
        </authorList>
    </citation>
    <scope>NUCLEOTIDE SEQUENCE [LARGE SCALE GENOMIC DNA]</scope>
</reference>
<organism evidence="2 3">
    <name type="scientific">Candidatus Lloydbacteria bacterium RIFCSPHIGHO2_02_FULL_51_22</name>
    <dbReference type="NCBI Taxonomy" id="1798663"/>
    <lineage>
        <taxon>Bacteria</taxon>
        <taxon>Candidatus Lloydiibacteriota</taxon>
    </lineage>
</organism>
<sequence length="85" mass="9742">MFLKIPVLVWVGLLVGIVVVATELLFSIPSVVTFAVLFVIFWIFLYSTEYKLPFGNFLAISALLWLGYAIVFFLFKATVFLFHLF</sequence>
<dbReference type="AlphaFoldDB" id="A0A1G2D8M1"/>